<accession>A0A564Z337</accession>
<keyword evidence="2" id="KW-1133">Transmembrane helix</keyword>
<feature type="transmembrane region" description="Helical" evidence="2">
    <location>
        <begin position="21"/>
        <end position="42"/>
    </location>
</feature>
<feature type="region of interest" description="Disordered" evidence="1">
    <location>
        <begin position="112"/>
        <end position="213"/>
    </location>
</feature>
<proteinExistence type="predicted"/>
<evidence type="ECO:0000256" key="1">
    <source>
        <dbReference type="SAM" id="MobiDB-lite"/>
    </source>
</evidence>
<feature type="transmembrane region" description="Helical" evidence="2">
    <location>
        <begin position="71"/>
        <end position="98"/>
    </location>
</feature>
<dbReference type="Proteomes" id="UP000321570">
    <property type="component" value="Unassembled WGS sequence"/>
</dbReference>
<feature type="compositionally biased region" description="Polar residues" evidence="1">
    <location>
        <begin position="130"/>
        <end position="146"/>
    </location>
</feature>
<feature type="compositionally biased region" description="Low complexity" evidence="1">
    <location>
        <begin position="147"/>
        <end position="156"/>
    </location>
</feature>
<gene>
    <name evidence="3" type="ORF">WMSIL1_LOCUS11789</name>
</gene>
<keyword evidence="2" id="KW-0812">Transmembrane</keyword>
<evidence type="ECO:0000313" key="3">
    <source>
        <dbReference type="EMBL" id="VUZ53328.1"/>
    </source>
</evidence>
<name>A0A564Z337_HYMDI</name>
<reference evidence="3 4" key="1">
    <citation type="submission" date="2019-07" db="EMBL/GenBank/DDBJ databases">
        <authorList>
            <person name="Jastrzebski P J."/>
            <person name="Paukszto L."/>
            <person name="Jastrzebski P J."/>
        </authorList>
    </citation>
    <scope>NUCLEOTIDE SEQUENCE [LARGE SCALE GENOMIC DNA]</scope>
    <source>
        <strain evidence="3 4">WMS-il1</strain>
    </source>
</reference>
<keyword evidence="2" id="KW-0472">Membrane</keyword>
<evidence type="ECO:0000313" key="4">
    <source>
        <dbReference type="Proteomes" id="UP000321570"/>
    </source>
</evidence>
<evidence type="ECO:0000256" key="2">
    <source>
        <dbReference type="SAM" id="Phobius"/>
    </source>
</evidence>
<keyword evidence="4" id="KW-1185">Reference proteome</keyword>
<organism evidence="3 4">
    <name type="scientific">Hymenolepis diminuta</name>
    <name type="common">Rat tapeworm</name>
    <dbReference type="NCBI Taxonomy" id="6216"/>
    <lineage>
        <taxon>Eukaryota</taxon>
        <taxon>Metazoa</taxon>
        <taxon>Spiralia</taxon>
        <taxon>Lophotrochozoa</taxon>
        <taxon>Platyhelminthes</taxon>
        <taxon>Cestoda</taxon>
        <taxon>Eucestoda</taxon>
        <taxon>Cyclophyllidea</taxon>
        <taxon>Hymenolepididae</taxon>
        <taxon>Hymenolepis</taxon>
    </lineage>
</organism>
<dbReference type="EMBL" id="CABIJS010000555">
    <property type="protein sequence ID" value="VUZ53328.1"/>
    <property type="molecule type" value="Genomic_DNA"/>
</dbReference>
<protein>
    <submittedName>
        <fullName evidence="3">Uncharacterized protein</fullName>
    </submittedName>
</protein>
<sequence length="213" mass="23511">MTNCRKAAVYCFRTFSCACKIISIVSMLCGIAFLIAGIVLIAKNPYKGDWKKVSDNGFRDFDYLEKQDPKFLLGIAFIVLGAFILICSIFTSCCAFQFGIFKRCLQDKGETVREQPASQPKPDKAAPSAHPTNAAQHQQLPNNTAAQPPQQRYPRQIPRPPPPHQRPSGDLPQLPPRALYIVNLPPPAPPSYEDVVNEVPTAPPAEEVSPKKP</sequence>
<dbReference type="AlphaFoldDB" id="A0A564Z337"/>